<feature type="chain" id="PRO_5001489580" description="C-type lectin domain-containing protein" evidence="1">
    <location>
        <begin position="24"/>
        <end position="294"/>
    </location>
</feature>
<proteinExistence type="predicted"/>
<evidence type="ECO:0008006" key="4">
    <source>
        <dbReference type="Google" id="ProtNLM"/>
    </source>
</evidence>
<evidence type="ECO:0000313" key="2">
    <source>
        <dbReference type="EMBL" id="EYB90551.1"/>
    </source>
</evidence>
<sequence length="294" mass="34178">MQTFRYLCILLFAQVVLTDKADAKESGKPSAPKSKAKTASDKEMGAKEITYKRKDGAEVVHYIFDFEHIAWKKARSFCKERGLTLGSFKDGDEHTKVIEKYRQEYCQNCKWMVWVTAVGDKRRRKNQCVFLMLNDGTPGTRKCRDKIEGVICTKKEEKKTAVRYLLRRKRNQRKMIAYKRKDGSIVKHCIMESGPNVTWSIARSACCKFGYRLGTFADFREAKYVITKHRRRSCLDCDGFLWMAGDRNEEENTCPAATMLRPKKLIINCNHRPGEESKREIRGFVCSKIQKPKR</sequence>
<organism evidence="2 3">
    <name type="scientific">Ancylostoma ceylanicum</name>
    <dbReference type="NCBI Taxonomy" id="53326"/>
    <lineage>
        <taxon>Eukaryota</taxon>
        <taxon>Metazoa</taxon>
        <taxon>Ecdysozoa</taxon>
        <taxon>Nematoda</taxon>
        <taxon>Chromadorea</taxon>
        <taxon>Rhabditida</taxon>
        <taxon>Rhabditina</taxon>
        <taxon>Rhabditomorpha</taxon>
        <taxon>Strongyloidea</taxon>
        <taxon>Ancylostomatidae</taxon>
        <taxon>Ancylostomatinae</taxon>
        <taxon>Ancylostoma</taxon>
    </lineage>
</organism>
<comment type="caution">
    <text evidence="2">The sequence shown here is derived from an EMBL/GenBank/DDBJ whole genome shotgun (WGS) entry which is preliminary data.</text>
</comment>
<dbReference type="EMBL" id="JARK01001555">
    <property type="protein sequence ID" value="EYB90551.1"/>
    <property type="molecule type" value="Genomic_DNA"/>
</dbReference>
<gene>
    <name evidence="2" type="primary">Acey_s0219.g2493</name>
    <name evidence="2" type="ORF">Y032_0219g2493</name>
</gene>
<dbReference type="SUPFAM" id="SSF56436">
    <property type="entry name" value="C-type lectin-like"/>
    <property type="match status" value="1"/>
</dbReference>
<keyword evidence="3" id="KW-1185">Reference proteome</keyword>
<evidence type="ECO:0000313" key="3">
    <source>
        <dbReference type="Proteomes" id="UP000024635"/>
    </source>
</evidence>
<accession>A0A016SJQ5</accession>
<keyword evidence="1" id="KW-0732">Signal</keyword>
<dbReference type="InterPro" id="IPR016187">
    <property type="entry name" value="CTDL_fold"/>
</dbReference>
<dbReference type="Proteomes" id="UP000024635">
    <property type="component" value="Unassembled WGS sequence"/>
</dbReference>
<dbReference type="OrthoDB" id="10422380at2759"/>
<evidence type="ECO:0000256" key="1">
    <source>
        <dbReference type="SAM" id="SignalP"/>
    </source>
</evidence>
<name>A0A016SJQ5_9BILA</name>
<reference evidence="3" key="1">
    <citation type="journal article" date="2015" name="Nat. Genet.">
        <title>The genome and transcriptome of the zoonotic hookworm Ancylostoma ceylanicum identify infection-specific gene families.</title>
        <authorList>
            <person name="Schwarz E.M."/>
            <person name="Hu Y."/>
            <person name="Antoshechkin I."/>
            <person name="Miller M.M."/>
            <person name="Sternberg P.W."/>
            <person name="Aroian R.V."/>
        </authorList>
    </citation>
    <scope>NUCLEOTIDE SEQUENCE</scope>
    <source>
        <strain evidence="3">HY135</strain>
    </source>
</reference>
<dbReference type="AlphaFoldDB" id="A0A016SJQ5"/>
<protein>
    <recommendedName>
        <fullName evidence="4">C-type lectin domain-containing protein</fullName>
    </recommendedName>
</protein>
<feature type="signal peptide" evidence="1">
    <location>
        <begin position="1"/>
        <end position="23"/>
    </location>
</feature>